<name>A0A1W0B1V7_9NOCA</name>
<evidence type="ECO:0000256" key="1">
    <source>
        <dbReference type="PIRSR" id="PIRSR018249-1"/>
    </source>
</evidence>
<feature type="domain" description="23S rRNA (guanine(745)-N(1))-methyltransferase N-terminal" evidence="3">
    <location>
        <begin position="5"/>
        <end position="27"/>
    </location>
</feature>
<keyword evidence="4" id="KW-0489">Methyltransferase</keyword>
<keyword evidence="1" id="KW-0862">Zinc</keyword>
<dbReference type="EMBL" id="MUMY01000001">
    <property type="protein sequence ID" value="ONM50674.1"/>
    <property type="molecule type" value="Genomic_DNA"/>
</dbReference>
<proteinExistence type="predicted"/>
<evidence type="ECO:0000256" key="2">
    <source>
        <dbReference type="PIRSR" id="PIRSR018249-2"/>
    </source>
</evidence>
<dbReference type="PIRSF" id="PIRSF018249">
    <property type="entry name" value="MyrA_prd"/>
    <property type="match status" value="1"/>
</dbReference>
<keyword evidence="4" id="KW-0808">Transferase</keyword>
<evidence type="ECO:0000259" key="3">
    <source>
        <dbReference type="Pfam" id="PF21302"/>
    </source>
</evidence>
<accession>A0A1W0B1V7</accession>
<dbReference type="AlphaFoldDB" id="A0A1W0B1V7"/>
<keyword evidence="1" id="KW-0479">Metal-binding</keyword>
<reference evidence="4 5" key="1">
    <citation type="journal article" date="2016" name="Antonie Van Leeuwenhoek">
        <title>Nocardia donostiensis sp. nov., isolated from human respiratory specimens.</title>
        <authorList>
            <person name="Ercibengoa M."/>
            <person name="Bell M."/>
            <person name="Marimon J.M."/>
            <person name="Humrighouse B."/>
            <person name="Klenk H.P."/>
            <person name="Potter G."/>
            <person name="Perez-Trallero E."/>
        </authorList>
    </citation>
    <scope>NUCLEOTIDE SEQUENCE [LARGE SCALE GENOMIC DNA]</scope>
    <source>
        <strain evidence="4 5">X1655</strain>
    </source>
</reference>
<feature type="binding site" evidence="2">
    <location>
        <position position="54"/>
    </location>
    <ligand>
        <name>S-adenosyl-L-methionine</name>
        <dbReference type="ChEBI" id="CHEBI:59789"/>
    </ligand>
</feature>
<sequence length="273" mass="28658">MRSYDRSLRCANRHSFDIARQGYISLLTGASTKMTGDTAAMLDARAAFQAGSHFAPIAAAVTRALGVGETHPPAGGPGLPIVDIVLEMGAGTGYYLAQVLDVLPQALGIALDVSKAAGRRCARAHPRAASVVADAWQGLPVRDHALYAALSVFAPRNPAAVARSLRPDGRYVVVTPTAEHLRELVGPLGMVTVEPDKEQRLGSAMSGHFDLIDRTTVAYPMQLTRADITRLVAMGPSAHHVDAAAASVGALPERYEATASVIVSSYRPTVAAT</sequence>
<dbReference type="InterPro" id="IPR048647">
    <property type="entry name" value="RlmA_N"/>
</dbReference>
<comment type="caution">
    <text evidence="4">The sequence shown here is derived from an EMBL/GenBank/DDBJ whole genome shotgun (WGS) entry which is preliminary data.</text>
</comment>
<organism evidence="4 5">
    <name type="scientific">Nocardia donostiensis</name>
    <dbReference type="NCBI Taxonomy" id="1538463"/>
    <lineage>
        <taxon>Bacteria</taxon>
        <taxon>Bacillati</taxon>
        <taxon>Actinomycetota</taxon>
        <taxon>Actinomycetes</taxon>
        <taxon>Mycobacteriales</taxon>
        <taxon>Nocardiaceae</taxon>
        <taxon>Nocardia</taxon>
    </lineage>
</organism>
<dbReference type="InterPro" id="IPR029063">
    <property type="entry name" value="SAM-dependent_MTases_sf"/>
</dbReference>
<feature type="binding site" evidence="1">
    <location>
        <position position="14"/>
    </location>
    <ligand>
        <name>Zn(2+)</name>
        <dbReference type="ChEBI" id="CHEBI:29105"/>
    </ligand>
</feature>
<dbReference type="InterPro" id="IPR016718">
    <property type="entry name" value="rRNA_m1G-MeTrfase_A_prd"/>
</dbReference>
<dbReference type="GO" id="GO:0008168">
    <property type="term" value="F:methyltransferase activity"/>
    <property type="evidence" value="ECO:0007669"/>
    <property type="project" value="UniProtKB-KW"/>
</dbReference>
<dbReference type="STRING" id="1538463.B0T36_00210"/>
<feature type="binding site" evidence="2">
    <location>
        <begin position="92"/>
        <end position="93"/>
    </location>
    <ligand>
        <name>S-adenosyl-L-methionine</name>
        <dbReference type="ChEBI" id="CHEBI:59789"/>
    </ligand>
</feature>
<protein>
    <submittedName>
        <fullName evidence="4">Methyltransferase type 11</fullName>
    </submittedName>
</protein>
<gene>
    <name evidence="4" type="ORF">B0T46_01975</name>
</gene>
<evidence type="ECO:0000313" key="5">
    <source>
        <dbReference type="Proteomes" id="UP000188836"/>
    </source>
</evidence>
<keyword evidence="2" id="KW-0949">S-adenosyl-L-methionine</keyword>
<evidence type="ECO:0000313" key="4">
    <source>
        <dbReference type="EMBL" id="ONM50674.1"/>
    </source>
</evidence>
<dbReference type="GO" id="GO:0032259">
    <property type="term" value="P:methylation"/>
    <property type="evidence" value="ECO:0007669"/>
    <property type="project" value="UniProtKB-KW"/>
</dbReference>
<dbReference type="Proteomes" id="UP000188836">
    <property type="component" value="Unassembled WGS sequence"/>
</dbReference>
<dbReference type="Pfam" id="PF21302">
    <property type="entry name" value="Zn_ribbon_RlmA"/>
    <property type="match status" value="1"/>
</dbReference>
<dbReference type="SUPFAM" id="SSF53335">
    <property type="entry name" value="S-adenosyl-L-methionine-dependent methyltransferases"/>
    <property type="match status" value="1"/>
</dbReference>
<feature type="binding site" evidence="1">
    <location>
        <position position="10"/>
    </location>
    <ligand>
        <name>Zn(2+)</name>
        <dbReference type="ChEBI" id="CHEBI:29105"/>
    </ligand>
</feature>
<feature type="binding site" evidence="2">
    <location>
        <position position="180"/>
    </location>
    <ligand>
        <name>S-adenosyl-L-methionine</name>
        <dbReference type="ChEBI" id="CHEBI:59789"/>
    </ligand>
</feature>
<dbReference type="GO" id="GO:0046872">
    <property type="term" value="F:metal ion binding"/>
    <property type="evidence" value="ECO:0007669"/>
    <property type="project" value="UniProtKB-KW"/>
</dbReference>
<dbReference type="OrthoDB" id="108476at2"/>
<dbReference type="Gene3D" id="3.40.50.150">
    <property type="entry name" value="Vaccinia Virus protein VP39"/>
    <property type="match status" value="1"/>
</dbReference>
<keyword evidence="5" id="KW-1185">Reference proteome</keyword>